<dbReference type="PROSITE" id="PS00061">
    <property type="entry name" value="ADH_SHORT"/>
    <property type="match status" value="1"/>
</dbReference>
<protein>
    <submittedName>
        <fullName evidence="3">Meso-butanediol dehydrogenase / (S,S)-butanediol dehydrogenase / diacetyl reductase</fullName>
    </submittedName>
</protein>
<keyword evidence="2" id="KW-0560">Oxidoreductase</keyword>
<dbReference type="AlphaFoldDB" id="A0A1H3TMJ8"/>
<dbReference type="InterPro" id="IPR036291">
    <property type="entry name" value="NAD(P)-bd_dom_sf"/>
</dbReference>
<dbReference type="Pfam" id="PF13561">
    <property type="entry name" value="adh_short_C2"/>
    <property type="match status" value="1"/>
</dbReference>
<dbReference type="SUPFAM" id="SSF51735">
    <property type="entry name" value="NAD(P)-binding Rossmann-fold domains"/>
    <property type="match status" value="1"/>
</dbReference>
<evidence type="ECO:0000256" key="2">
    <source>
        <dbReference type="ARBA" id="ARBA00023002"/>
    </source>
</evidence>
<dbReference type="FunFam" id="3.40.50.720:FF:000084">
    <property type="entry name" value="Short-chain dehydrogenase reductase"/>
    <property type="match status" value="1"/>
</dbReference>
<dbReference type="EMBL" id="FNQB01000003">
    <property type="protein sequence ID" value="SDZ50569.1"/>
    <property type="molecule type" value="Genomic_DNA"/>
</dbReference>
<reference evidence="4" key="1">
    <citation type="submission" date="2016-10" db="EMBL/GenBank/DDBJ databases">
        <authorList>
            <person name="Varghese N."/>
            <person name="Submissions S."/>
        </authorList>
    </citation>
    <scope>NUCLEOTIDE SEQUENCE [LARGE SCALE GENOMIC DNA]</scope>
    <source>
        <strain evidence="4">DSM 44718</strain>
    </source>
</reference>
<dbReference type="InterPro" id="IPR020904">
    <property type="entry name" value="Sc_DH/Rdtase_CS"/>
</dbReference>
<evidence type="ECO:0000313" key="3">
    <source>
        <dbReference type="EMBL" id="SDZ50569.1"/>
    </source>
</evidence>
<name>A0A1H3TMJ8_9ACTN</name>
<dbReference type="PRINTS" id="PR00081">
    <property type="entry name" value="GDHRDH"/>
</dbReference>
<dbReference type="PANTHER" id="PTHR42760">
    <property type="entry name" value="SHORT-CHAIN DEHYDROGENASES/REDUCTASES FAMILY MEMBER"/>
    <property type="match status" value="1"/>
</dbReference>
<keyword evidence="4" id="KW-1185">Reference proteome</keyword>
<dbReference type="InterPro" id="IPR002347">
    <property type="entry name" value="SDR_fam"/>
</dbReference>
<dbReference type="CDD" id="cd05233">
    <property type="entry name" value="SDR_c"/>
    <property type="match status" value="1"/>
</dbReference>
<proteinExistence type="inferred from homology"/>
<dbReference type="GO" id="GO:0016616">
    <property type="term" value="F:oxidoreductase activity, acting on the CH-OH group of donors, NAD or NADP as acceptor"/>
    <property type="evidence" value="ECO:0007669"/>
    <property type="project" value="TreeGrafter"/>
</dbReference>
<dbReference type="PRINTS" id="PR00080">
    <property type="entry name" value="SDRFAMILY"/>
</dbReference>
<dbReference type="Gene3D" id="3.40.50.720">
    <property type="entry name" value="NAD(P)-binding Rossmann-like Domain"/>
    <property type="match status" value="1"/>
</dbReference>
<evidence type="ECO:0000313" key="4">
    <source>
        <dbReference type="Proteomes" id="UP000199632"/>
    </source>
</evidence>
<evidence type="ECO:0000256" key="1">
    <source>
        <dbReference type="ARBA" id="ARBA00006484"/>
    </source>
</evidence>
<organism evidence="3 4">
    <name type="scientific">Asanoa ishikariensis</name>
    <dbReference type="NCBI Taxonomy" id="137265"/>
    <lineage>
        <taxon>Bacteria</taxon>
        <taxon>Bacillati</taxon>
        <taxon>Actinomycetota</taxon>
        <taxon>Actinomycetes</taxon>
        <taxon>Micromonosporales</taxon>
        <taxon>Micromonosporaceae</taxon>
        <taxon>Asanoa</taxon>
    </lineage>
</organism>
<dbReference type="STRING" id="137265.SAMN05421684_5921"/>
<comment type="similarity">
    <text evidence="1">Belongs to the short-chain dehydrogenases/reductases (SDR) family.</text>
</comment>
<gene>
    <name evidence="3" type="ORF">SAMN05421684_5921</name>
</gene>
<accession>A0A1H3TMJ8</accession>
<dbReference type="Proteomes" id="UP000199632">
    <property type="component" value="Unassembled WGS sequence"/>
</dbReference>
<sequence>MSNVPPTSRFDNKVVIITGAGSGIGAATAVRFAEEGATVIAVGRTVQKLRETAAAHPAIEPHPTDVSDEEAVGVLVDTVVTRHGRLDVLVNAAGAGAPGTVETTTTANWRQTLGVDLDGVFFTCRAAIPHLRKVRGNIVNVGSVSGLGADWNLAAYNAAKGGVVNLTNAMALDHSGDGIRVNAVHPSLTDTPLTQGNLQNPQMLAKFYERISMRRHAQPSEIASVIAFLASDDASFVSGSHLVVDGGLSASNGQPNMFVD</sequence>
<dbReference type="RefSeq" id="WP_204082576.1">
    <property type="nucleotide sequence ID" value="NZ_BOND01000001.1"/>
</dbReference>